<feature type="domain" description="Protein kinase" evidence="1">
    <location>
        <begin position="67"/>
        <end position="365"/>
    </location>
</feature>
<dbReference type="AlphaFoldDB" id="A0A165R2I0"/>
<organism evidence="2 3">
    <name type="scientific">Exidia glandulosa HHB12029</name>
    <dbReference type="NCBI Taxonomy" id="1314781"/>
    <lineage>
        <taxon>Eukaryota</taxon>
        <taxon>Fungi</taxon>
        <taxon>Dikarya</taxon>
        <taxon>Basidiomycota</taxon>
        <taxon>Agaricomycotina</taxon>
        <taxon>Agaricomycetes</taxon>
        <taxon>Auriculariales</taxon>
        <taxon>Exidiaceae</taxon>
        <taxon>Exidia</taxon>
    </lineage>
</organism>
<dbReference type="GO" id="GO:0004672">
    <property type="term" value="F:protein kinase activity"/>
    <property type="evidence" value="ECO:0007669"/>
    <property type="project" value="InterPro"/>
</dbReference>
<dbReference type="InParanoid" id="A0A165R2I0"/>
<evidence type="ECO:0000259" key="1">
    <source>
        <dbReference type="PROSITE" id="PS50011"/>
    </source>
</evidence>
<evidence type="ECO:0000313" key="2">
    <source>
        <dbReference type="EMBL" id="KZW04407.1"/>
    </source>
</evidence>
<dbReference type="InterPro" id="IPR011009">
    <property type="entry name" value="Kinase-like_dom_sf"/>
</dbReference>
<sequence>MQSLPTSFSDIVKACHIDDSHPRTTVWHLFESFFGAHGLQLWDVHPTRLWTTVPPDTRPRAPDAFFYRFEAEIDKNYPFTVITPTLCAARTVDGRDVVIRIVCIGEEGLNHLEALRRLATGNIASVIGNHTIPVLQWLTLEHITFAVHPYLSSTDPTNLYFYENTGDLLRHLLQMLEAVEFCHSRLVAHRDVFEQNFLCNFGGRAGPWSADAPPPGQPIRPFRSLFPFMLYLIDFEWAVCFDPGSDPATHLVKGRPINVETYGIPVVYDRPVAPEMDSQELHNPFVADVWQLGTYFKGVAKSNRMPGAALEMIERMTATLPADRPTAHSALLSMRTILSDLSHDELKAQVWIRPIPRNHRADAAA</sequence>
<dbReference type="SUPFAM" id="SSF56112">
    <property type="entry name" value="Protein kinase-like (PK-like)"/>
    <property type="match status" value="1"/>
</dbReference>
<keyword evidence="3" id="KW-1185">Reference proteome</keyword>
<gene>
    <name evidence="2" type="ORF">EXIGLDRAFT_828279</name>
</gene>
<proteinExistence type="predicted"/>
<name>A0A165R2I0_EXIGL</name>
<dbReference type="Gene3D" id="1.10.510.10">
    <property type="entry name" value="Transferase(Phosphotransferase) domain 1"/>
    <property type="match status" value="1"/>
</dbReference>
<dbReference type="GO" id="GO:0005524">
    <property type="term" value="F:ATP binding"/>
    <property type="evidence" value="ECO:0007669"/>
    <property type="project" value="InterPro"/>
</dbReference>
<dbReference type="PROSITE" id="PS50011">
    <property type="entry name" value="PROTEIN_KINASE_DOM"/>
    <property type="match status" value="1"/>
</dbReference>
<evidence type="ECO:0000313" key="3">
    <source>
        <dbReference type="Proteomes" id="UP000077266"/>
    </source>
</evidence>
<dbReference type="EMBL" id="KV425882">
    <property type="protein sequence ID" value="KZW04407.1"/>
    <property type="molecule type" value="Genomic_DNA"/>
</dbReference>
<protein>
    <recommendedName>
        <fullName evidence="1">Protein kinase domain-containing protein</fullName>
    </recommendedName>
</protein>
<dbReference type="InterPro" id="IPR000719">
    <property type="entry name" value="Prot_kinase_dom"/>
</dbReference>
<dbReference type="SMART" id="SM00220">
    <property type="entry name" value="S_TKc"/>
    <property type="match status" value="1"/>
</dbReference>
<dbReference type="Proteomes" id="UP000077266">
    <property type="component" value="Unassembled WGS sequence"/>
</dbReference>
<accession>A0A165R2I0</accession>
<reference evidence="2 3" key="1">
    <citation type="journal article" date="2016" name="Mol. Biol. Evol.">
        <title>Comparative Genomics of Early-Diverging Mushroom-Forming Fungi Provides Insights into the Origins of Lignocellulose Decay Capabilities.</title>
        <authorList>
            <person name="Nagy L.G."/>
            <person name="Riley R."/>
            <person name="Tritt A."/>
            <person name="Adam C."/>
            <person name="Daum C."/>
            <person name="Floudas D."/>
            <person name="Sun H."/>
            <person name="Yadav J.S."/>
            <person name="Pangilinan J."/>
            <person name="Larsson K.H."/>
            <person name="Matsuura K."/>
            <person name="Barry K."/>
            <person name="Labutti K."/>
            <person name="Kuo R."/>
            <person name="Ohm R.A."/>
            <person name="Bhattacharya S.S."/>
            <person name="Shirouzu T."/>
            <person name="Yoshinaga Y."/>
            <person name="Martin F.M."/>
            <person name="Grigoriev I.V."/>
            <person name="Hibbett D.S."/>
        </authorList>
    </citation>
    <scope>NUCLEOTIDE SEQUENCE [LARGE SCALE GENOMIC DNA]</scope>
    <source>
        <strain evidence="2 3">HHB12029</strain>
    </source>
</reference>
<dbReference type="OrthoDB" id="3224178at2759"/>